<gene>
    <name evidence="6" type="ORF">JMN32_06085</name>
</gene>
<reference evidence="6" key="1">
    <citation type="submission" date="2021-01" db="EMBL/GenBank/DDBJ databases">
        <title>Fulvivirga kasyanovii gen. nov., sp nov., a novel member of the phylum Bacteroidetes isolated from seawater in a mussel farm.</title>
        <authorList>
            <person name="Zhao L.-H."/>
            <person name="Wang Z.-J."/>
        </authorList>
    </citation>
    <scope>NUCLEOTIDE SEQUENCE</scope>
    <source>
        <strain evidence="6">29W222</strain>
    </source>
</reference>
<comment type="subcellular location">
    <subcellularLocation>
        <location evidence="1">Endomembrane system</location>
        <topology evidence="1">Multi-pass membrane protein</topology>
    </subcellularLocation>
</comment>
<dbReference type="Proteomes" id="UP000614216">
    <property type="component" value="Unassembled WGS sequence"/>
</dbReference>
<protein>
    <submittedName>
        <fullName evidence="6">VIT1/CCC1 transporter family protein</fullName>
    </submittedName>
</protein>
<evidence type="ECO:0000256" key="5">
    <source>
        <dbReference type="SAM" id="Phobius"/>
    </source>
</evidence>
<dbReference type="PANTHER" id="PTHR31851">
    <property type="entry name" value="FE(2+)/MN(2+) TRANSPORTER PCL1"/>
    <property type="match status" value="1"/>
</dbReference>
<sequence length="246" mass="27544">MSMIISEKRLHKKGKIWIFNKDYIAEFVYGGIDGAITTFAVVAGAAGANADLTWVLIFGFANLIADGFSMSVGNFFSVKADRDNFEKHRAVEYWEVDNLREREVEEIREIYAAKGFEGELLEKVVEVITADKHVWVDTMMKEELEMTQDDKTPFKTAFATFMSFNVIGIIPLLAYIFALLFDLANVNLFILSSVATCIALMFVGYLKSIVTSTKWVKGVLETLLLGGLAAFLAYFVGEVLASYFLN</sequence>
<keyword evidence="2 5" id="KW-0812">Transmembrane</keyword>
<organism evidence="6 7">
    <name type="scientific">Fulvivirga marina</name>
    <dbReference type="NCBI Taxonomy" id="2494733"/>
    <lineage>
        <taxon>Bacteria</taxon>
        <taxon>Pseudomonadati</taxon>
        <taxon>Bacteroidota</taxon>
        <taxon>Cytophagia</taxon>
        <taxon>Cytophagales</taxon>
        <taxon>Fulvivirgaceae</taxon>
        <taxon>Fulvivirga</taxon>
    </lineage>
</organism>
<evidence type="ECO:0000256" key="2">
    <source>
        <dbReference type="ARBA" id="ARBA00022692"/>
    </source>
</evidence>
<dbReference type="EMBL" id="JAEUGD010000019">
    <property type="protein sequence ID" value="MBL6445867.1"/>
    <property type="molecule type" value="Genomic_DNA"/>
</dbReference>
<dbReference type="InterPro" id="IPR008217">
    <property type="entry name" value="Ccc1_fam"/>
</dbReference>
<dbReference type="AlphaFoldDB" id="A0A937FVS7"/>
<feature type="transmembrane region" description="Helical" evidence="5">
    <location>
        <begin position="52"/>
        <end position="76"/>
    </location>
</feature>
<name>A0A937FVS7_9BACT</name>
<accession>A0A937FVS7</accession>
<keyword evidence="4 5" id="KW-0472">Membrane</keyword>
<dbReference type="GO" id="GO:0030026">
    <property type="term" value="P:intracellular manganese ion homeostasis"/>
    <property type="evidence" value="ECO:0007669"/>
    <property type="project" value="InterPro"/>
</dbReference>
<evidence type="ECO:0000256" key="3">
    <source>
        <dbReference type="ARBA" id="ARBA00022989"/>
    </source>
</evidence>
<feature type="transmembrane region" description="Helical" evidence="5">
    <location>
        <begin position="23"/>
        <end position="46"/>
    </location>
</feature>
<dbReference type="GO" id="GO:0012505">
    <property type="term" value="C:endomembrane system"/>
    <property type="evidence" value="ECO:0007669"/>
    <property type="project" value="UniProtKB-SubCell"/>
</dbReference>
<evidence type="ECO:0000313" key="6">
    <source>
        <dbReference type="EMBL" id="MBL6445867.1"/>
    </source>
</evidence>
<feature type="transmembrane region" description="Helical" evidence="5">
    <location>
        <begin position="156"/>
        <end position="180"/>
    </location>
</feature>
<dbReference type="GO" id="GO:0005384">
    <property type="term" value="F:manganese ion transmembrane transporter activity"/>
    <property type="evidence" value="ECO:0007669"/>
    <property type="project" value="InterPro"/>
</dbReference>
<dbReference type="RefSeq" id="WP_202855415.1">
    <property type="nucleotide sequence ID" value="NZ_JAEUGD010000019.1"/>
</dbReference>
<feature type="transmembrane region" description="Helical" evidence="5">
    <location>
        <begin position="218"/>
        <end position="237"/>
    </location>
</feature>
<evidence type="ECO:0000313" key="7">
    <source>
        <dbReference type="Proteomes" id="UP000614216"/>
    </source>
</evidence>
<proteinExistence type="predicted"/>
<dbReference type="Pfam" id="PF01988">
    <property type="entry name" value="VIT1"/>
    <property type="match status" value="1"/>
</dbReference>
<feature type="transmembrane region" description="Helical" evidence="5">
    <location>
        <begin position="186"/>
        <end position="206"/>
    </location>
</feature>
<keyword evidence="3 5" id="KW-1133">Transmembrane helix</keyword>
<evidence type="ECO:0000256" key="4">
    <source>
        <dbReference type="ARBA" id="ARBA00023136"/>
    </source>
</evidence>
<evidence type="ECO:0000256" key="1">
    <source>
        <dbReference type="ARBA" id="ARBA00004127"/>
    </source>
</evidence>
<comment type="caution">
    <text evidence="6">The sequence shown here is derived from an EMBL/GenBank/DDBJ whole genome shotgun (WGS) entry which is preliminary data.</text>
</comment>
<keyword evidence="7" id="KW-1185">Reference proteome</keyword>